<accession>A0A6M1LK36</accession>
<organism evidence="1 2">
    <name type="scientific">Falsiroseomonas algicola</name>
    <dbReference type="NCBI Taxonomy" id="2716930"/>
    <lineage>
        <taxon>Bacteria</taxon>
        <taxon>Pseudomonadati</taxon>
        <taxon>Pseudomonadota</taxon>
        <taxon>Alphaproteobacteria</taxon>
        <taxon>Acetobacterales</taxon>
        <taxon>Roseomonadaceae</taxon>
        <taxon>Falsiroseomonas</taxon>
    </lineage>
</organism>
<keyword evidence="2" id="KW-1185">Reference proteome</keyword>
<dbReference type="RefSeq" id="WP_164694612.1">
    <property type="nucleotide sequence ID" value="NZ_JAAIKB010000004.1"/>
</dbReference>
<dbReference type="EMBL" id="JAAIKB010000004">
    <property type="protein sequence ID" value="NGM20706.1"/>
    <property type="molecule type" value="Genomic_DNA"/>
</dbReference>
<evidence type="ECO:0000313" key="2">
    <source>
        <dbReference type="Proteomes" id="UP000475385"/>
    </source>
</evidence>
<evidence type="ECO:0000313" key="1">
    <source>
        <dbReference type="EMBL" id="NGM20706.1"/>
    </source>
</evidence>
<gene>
    <name evidence="1" type="ORF">G3576_11840</name>
</gene>
<dbReference type="Proteomes" id="UP000475385">
    <property type="component" value="Unassembled WGS sequence"/>
</dbReference>
<proteinExistence type="predicted"/>
<name>A0A6M1LK36_9PROT</name>
<sequence>MAQRHRHLLRVGDTFRPIPKRAAEVARLLLQHPAGMTRVEMLNAAPPRLALNATCHVARLRKAGCPIESVPVIGTDADGNKVLFVRYHLAGDIAVTAGPWPMLEDAA</sequence>
<dbReference type="AlphaFoldDB" id="A0A6M1LK36"/>
<protein>
    <submittedName>
        <fullName evidence="1">Uncharacterized protein</fullName>
    </submittedName>
</protein>
<reference evidence="1 2" key="1">
    <citation type="submission" date="2020-03" db="EMBL/GenBank/DDBJ databases">
        <title>Roseomonas stagni sp. nov., isolated from pond water in Japan.</title>
        <authorList>
            <person name="Furuhata K."/>
            <person name="Miyamoto H."/>
            <person name="Goto K."/>
        </authorList>
    </citation>
    <scope>NUCLEOTIDE SEQUENCE [LARGE SCALE GENOMIC DNA]</scope>
    <source>
        <strain evidence="1 2">PeD5</strain>
    </source>
</reference>
<comment type="caution">
    <text evidence="1">The sequence shown here is derived from an EMBL/GenBank/DDBJ whole genome shotgun (WGS) entry which is preliminary data.</text>
</comment>